<reference evidence="2" key="2">
    <citation type="submission" date="2002-10" db="EMBL/GenBank/DDBJ databases">
        <title>Oryza sativa nipponbare(GA3) genomic DNA, chromosome 8, BAC clone:B1168A08.</title>
        <authorList>
            <person name="Sasaki T."/>
            <person name="Matsumoto T."/>
            <person name="Katayose Y."/>
        </authorList>
    </citation>
    <scope>NUCLEOTIDE SEQUENCE</scope>
</reference>
<gene>
    <name evidence="2" type="ORF">B1168A08.19</name>
    <name evidence="1" type="ORF">OSJNBb0064I19.31</name>
</gene>
<evidence type="ECO:0000313" key="3">
    <source>
        <dbReference type="Proteomes" id="UP000000763"/>
    </source>
</evidence>
<sequence length="55" mass="6068">MHLMANQIRTPFSTIHSASLSTPVTIPLIHVPYFFLSDSSTKNADMTPACVPWHG</sequence>
<dbReference type="Proteomes" id="UP000000763">
    <property type="component" value="Chromosome 8"/>
</dbReference>
<reference evidence="3" key="3">
    <citation type="journal article" date="2005" name="Nature">
        <title>The map-based sequence of the rice genome.</title>
        <authorList>
            <consortium name="International rice genome sequencing project (IRGSP)"/>
            <person name="Matsumoto T."/>
            <person name="Wu J."/>
            <person name="Kanamori H."/>
            <person name="Katayose Y."/>
            <person name="Fujisawa M."/>
            <person name="Namiki N."/>
            <person name="Mizuno H."/>
            <person name="Yamamoto K."/>
            <person name="Antonio B.A."/>
            <person name="Baba T."/>
            <person name="Sakata K."/>
            <person name="Nagamura Y."/>
            <person name="Aoki H."/>
            <person name="Arikawa K."/>
            <person name="Arita K."/>
            <person name="Bito T."/>
            <person name="Chiden Y."/>
            <person name="Fujitsuka N."/>
            <person name="Fukunaka R."/>
            <person name="Hamada M."/>
            <person name="Harada C."/>
            <person name="Hayashi A."/>
            <person name="Hijishita S."/>
            <person name="Honda M."/>
            <person name="Hosokawa S."/>
            <person name="Ichikawa Y."/>
            <person name="Idonuma A."/>
            <person name="Iijima M."/>
            <person name="Ikeda M."/>
            <person name="Ikeno M."/>
            <person name="Ito K."/>
            <person name="Ito S."/>
            <person name="Ito T."/>
            <person name="Ito Y."/>
            <person name="Ito Y."/>
            <person name="Iwabuchi A."/>
            <person name="Kamiya K."/>
            <person name="Karasawa W."/>
            <person name="Kurita K."/>
            <person name="Katagiri S."/>
            <person name="Kikuta A."/>
            <person name="Kobayashi H."/>
            <person name="Kobayashi N."/>
            <person name="Machita K."/>
            <person name="Maehara T."/>
            <person name="Masukawa M."/>
            <person name="Mizubayashi T."/>
            <person name="Mukai Y."/>
            <person name="Nagasaki H."/>
            <person name="Nagata Y."/>
            <person name="Naito S."/>
            <person name="Nakashima M."/>
            <person name="Nakama Y."/>
            <person name="Nakamichi Y."/>
            <person name="Nakamura M."/>
            <person name="Meguro A."/>
            <person name="Negishi M."/>
            <person name="Ohta I."/>
            <person name="Ohta T."/>
            <person name="Okamoto M."/>
            <person name="Ono N."/>
            <person name="Saji S."/>
            <person name="Sakaguchi M."/>
            <person name="Sakai K."/>
            <person name="Shibata M."/>
            <person name="Shimokawa T."/>
            <person name="Song J."/>
            <person name="Takazaki Y."/>
            <person name="Terasawa K."/>
            <person name="Tsugane M."/>
            <person name="Tsuji K."/>
            <person name="Ueda S."/>
            <person name="Waki K."/>
            <person name="Yamagata H."/>
            <person name="Yamamoto M."/>
            <person name="Yamamoto S."/>
            <person name="Yamane H."/>
            <person name="Yoshiki S."/>
            <person name="Yoshihara R."/>
            <person name="Yukawa K."/>
            <person name="Zhong H."/>
            <person name="Yano M."/>
            <person name="Yuan Q."/>
            <person name="Ouyang S."/>
            <person name="Liu J."/>
            <person name="Jones K.M."/>
            <person name="Gansberger K."/>
            <person name="Moffat K."/>
            <person name="Hill J."/>
            <person name="Bera J."/>
            <person name="Fadrosh D."/>
            <person name="Jin S."/>
            <person name="Johri S."/>
            <person name="Kim M."/>
            <person name="Overton L."/>
            <person name="Reardon M."/>
            <person name="Tsitrin T."/>
            <person name="Vuong H."/>
            <person name="Weaver B."/>
            <person name="Ciecko A."/>
            <person name="Tallon L."/>
            <person name="Jackson J."/>
            <person name="Pai G."/>
            <person name="Aken S.V."/>
            <person name="Utterback T."/>
            <person name="Reidmuller S."/>
            <person name="Feldblyum T."/>
            <person name="Hsiao J."/>
            <person name="Zismann V."/>
            <person name="Iobst S."/>
            <person name="de Vazeille A.R."/>
            <person name="Buell C.R."/>
            <person name="Ying K."/>
            <person name="Li Y."/>
            <person name="Lu T."/>
            <person name="Huang Y."/>
            <person name="Zhao Q."/>
            <person name="Feng Q."/>
            <person name="Zhang L."/>
            <person name="Zhu J."/>
            <person name="Weng Q."/>
            <person name="Mu J."/>
            <person name="Lu Y."/>
            <person name="Fan D."/>
            <person name="Liu Y."/>
            <person name="Guan J."/>
            <person name="Zhang Y."/>
            <person name="Yu S."/>
            <person name="Liu X."/>
            <person name="Zhang Y."/>
            <person name="Hong G."/>
            <person name="Han B."/>
            <person name="Choisne N."/>
            <person name="Demange N."/>
            <person name="Orjeda G."/>
            <person name="Samain S."/>
            <person name="Cattolico L."/>
            <person name="Pelletier E."/>
            <person name="Couloux A."/>
            <person name="Segurens B."/>
            <person name="Wincker P."/>
            <person name="D'Hont A."/>
            <person name="Scarpelli C."/>
            <person name="Weissenbach J."/>
            <person name="Salanoubat M."/>
            <person name="Quetier F."/>
            <person name="Yu Y."/>
            <person name="Kim H.R."/>
            <person name="Rambo T."/>
            <person name="Currie J."/>
            <person name="Collura K."/>
            <person name="Luo M."/>
            <person name="Yang T."/>
            <person name="Ammiraju J.S.S."/>
            <person name="Engler F."/>
            <person name="Soderlund C."/>
            <person name="Wing R.A."/>
            <person name="Palmer L.E."/>
            <person name="de la Bastide M."/>
            <person name="Spiegel L."/>
            <person name="Nascimento L."/>
            <person name="Zutavern T."/>
            <person name="O'Shaughnessy A."/>
            <person name="Dike S."/>
            <person name="Dedhia N."/>
            <person name="Preston R."/>
            <person name="Balija V."/>
            <person name="McCombie W.R."/>
            <person name="Chow T."/>
            <person name="Chen H."/>
            <person name="Chung M."/>
            <person name="Chen C."/>
            <person name="Shaw J."/>
            <person name="Wu H."/>
            <person name="Hsiao K."/>
            <person name="Chao Y."/>
            <person name="Chu M."/>
            <person name="Cheng C."/>
            <person name="Hour A."/>
            <person name="Lee P."/>
            <person name="Lin S."/>
            <person name="Lin Y."/>
            <person name="Liou J."/>
            <person name="Liu S."/>
            <person name="Hsing Y."/>
            <person name="Raghuvanshi S."/>
            <person name="Mohanty A."/>
            <person name="Bharti A.K."/>
            <person name="Gaur A."/>
            <person name="Gupta V."/>
            <person name="Kumar D."/>
            <person name="Ravi V."/>
            <person name="Vij S."/>
            <person name="Kapur A."/>
            <person name="Khurana P."/>
            <person name="Khurana P."/>
            <person name="Khurana J.P."/>
            <person name="Tyagi A.K."/>
            <person name="Gaikwad K."/>
            <person name="Singh A."/>
            <person name="Dalal V."/>
            <person name="Srivastava S."/>
            <person name="Dixit A."/>
            <person name="Pal A.K."/>
            <person name="Ghazi I.A."/>
            <person name="Yadav M."/>
            <person name="Pandit A."/>
            <person name="Bhargava A."/>
            <person name="Sureshbabu K."/>
            <person name="Batra K."/>
            <person name="Sharma T.R."/>
            <person name="Mohapatra T."/>
            <person name="Singh N.K."/>
            <person name="Messing J."/>
            <person name="Nelson A.B."/>
            <person name="Fuks G."/>
            <person name="Kavchok S."/>
            <person name="Keizer G."/>
            <person name="Linton E."/>
            <person name="Llaca V."/>
            <person name="Song R."/>
            <person name="Tanyolac B."/>
            <person name="Young S."/>
            <person name="Ho-Il K."/>
            <person name="Hahn J.H."/>
            <person name="Sangsakoo G."/>
            <person name="Vanavichit A."/>
            <person name="de Mattos Luiz.A.T."/>
            <person name="Zimmer P.D."/>
            <person name="Malone G."/>
            <person name="Dellagostin O."/>
            <person name="de Oliveira A.C."/>
            <person name="Bevan M."/>
            <person name="Bancroft I."/>
            <person name="Minx P."/>
            <person name="Cordum H."/>
            <person name="Wilson R."/>
            <person name="Cheng Z."/>
            <person name="Jin W."/>
            <person name="Jiang J."/>
            <person name="Leong S.A."/>
            <person name="Iwama H."/>
            <person name="Gojobori T."/>
            <person name="Itoh T."/>
            <person name="Niimura Y."/>
            <person name="Fujii Y."/>
            <person name="Habara T."/>
            <person name="Sakai H."/>
            <person name="Sato Y."/>
            <person name="Wilson G."/>
            <person name="Kumar K."/>
            <person name="McCouch S."/>
            <person name="Juretic N."/>
            <person name="Hoen D."/>
            <person name="Wright S."/>
            <person name="Bruskiewich R."/>
            <person name="Bureau T."/>
            <person name="Miyao A."/>
            <person name="Hirochika H."/>
            <person name="Nishikawa T."/>
            <person name="Kadowaki K."/>
            <person name="Sugiura M."/>
            <person name="Burr B."/>
            <person name="Sasaki T."/>
        </authorList>
    </citation>
    <scope>NUCLEOTIDE SEQUENCE [LARGE SCALE GENOMIC DNA]</scope>
    <source>
        <strain evidence="3">cv. Nipponbare</strain>
    </source>
</reference>
<accession>Q6YVT4</accession>
<organism evidence="2 3">
    <name type="scientific">Oryza sativa subsp. japonica</name>
    <name type="common">Rice</name>
    <dbReference type="NCBI Taxonomy" id="39947"/>
    <lineage>
        <taxon>Eukaryota</taxon>
        <taxon>Viridiplantae</taxon>
        <taxon>Streptophyta</taxon>
        <taxon>Embryophyta</taxon>
        <taxon>Tracheophyta</taxon>
        <taxon>Spermatophyta</taxon>
        <taxon>Magnoliopsida</taxon>
        <taxon>Liliopsida</taxon>
        <taxon>Poales</taxon>
        <taxon>Poaceae</taxon>
        <taxon>BOP clade</taxon>
        <taxon>Oryzoideae</taxon>
        <taxon>Oryzeae</taxon>
        <taxon>Oryzinae</taxon>
        <taxon>Oryza</taxon>
        <taxon>Oryza sativa</taxon>
    </lineage>
</organism>
<evidence type="ECO:0000313" key="1">
    <source>
        <dbReference type="EMBL" id="BAD10245.1"/>
    </source>
</evidence>
<proteinExistence type="predicted"/>
<name>Q6YVT4_ORYSJ</name>
<evidence type="ECO:0000313" key="2">
    <source>
        <dbReference type="EMBL" id="BAD10661.1"/>
    </source>
</evidence>
<dbReference type="EMBL" id="AP005254">
    <property type="protein sequence ID" value="BAD10245.1"/>
    <property type="molecule type" value="Genomic_DNA"/>
</dbReference>
<reference evidence="3" key="4">
    <citation type="journal article" date="2008" name="Nucleic Acids Res.">
        <title>The rice annotation project database (RAP-DB): 2008 update.</title>
        <authorList>
            <consortium name="The rice annotation project (RAP)"/>
        </authorList>
    </citation>
    <scope>GENOME REANNOTATION</scope>
    <source>
        <strain evidence="3">cv. Nipponbare</strain>
    </source>
</reference>
<dbReference type="AlphaFoldDB" id="Q6YVT4"/>
<dbReference type="EMBL" id="AP005816">
    <property type="protein sequence ID" value="BAD10661.1"/>
    <property type="molecule type" value="Genomic_DNA"/>
</dbReference>
<reference evidence="1" key="1">
    <citation type="submission" date="2002-05" db="EMBL/GenBank/DDBJ databases">
        <title>Oryza sativa nipponbare(GA3) genomic DNA, chromosome 8, BAC clone:OSJNBb0064I19.</title>
        <authorList>
            <person name="Sasaki T."/>
            <person name="Matsumoto T."/>
            <person name="Katayose Y."/>
        </authorList>
    </citation>
    <scope>NUCLEOTIDE SEQUENCE</scope>
</reference>
<protein>
    <submittedName>
        <fullName evidence="2">Uncharacterized protein</fullName>
    </submittedName>
</protein>